<protein>
    <submittedName>
        <fullName evidence="1">Uncharacterized protein</fullName>
    </submittedName>
</protein>
<accession>A0A9X2YZV2</accession>
<dbReference type="GO" id="GO:0033104">
    <property type="term" value="C:type VI protein secretion system complex"/>
    <property type="evidence" value="ECO:0007669"/>
    <property type="project" value="InterPro"/>
</dbReference>
<evidence type="ECO:0000313" key="2">
    <source>
        <dbReference type="Proteomes" id="UP001151133"/>
    </source>
</evidence>
<organism evidence="1 2">
    <name type="scientific">Flavobacterium frigoritolerans</name>
    <dbReference type="NCBI Taxonomy" id="2987686"/>
    <lineage>
        <taxon>Bacteria</taxon>
        <taxon>Pseudomonadati</taxon>
        <taxon>Bacteroidota</taxon>
        <taxon>Flavobacteriia</taxon>
        <taxon>Flavobacteriales</taxon>
        <taxon>Flavobacteriaceae</taxon>
        <taxon>Flavobacterium</taxon>
    </lineage>
</organism>
<dbReference type="InterPro" id="IPR041408">
    <property type="entry name" value="Hcp_Tssd"/>
</dbReference>
<proteinExistence type="predicted"/>
<dbReference type="EMBL" id="JAOZEV010000004">
    <property type="protein sequence ID" value="MCV9931984.1"/>
    <property type="molecule type" value="Genomic_DNA"/>
</dbReference>
<name>A0A9X2YZV2_9FLAO</name>
<gene>
    <name evidence="1" type="ORF">OIU80_06785</name>
</gene>
<sequence>MTSAKLFILGEERELLWINTNYYRSSRIDGSPTSDVEGGFISLSFVSQENDDVFWHNMTKTVEKETDRMEKGEVHFYNKGDKDIPIRKFKFSDAYLIEYSEVFNTDETESMHIVLTISPAIQDYGAELVKHWHVSWISPSEPSYYQQKEEVIDNTGGIINMYWTYGDTKLSDKSRFYVDMNLVVKTKNYNEGESIIVNIKCEGGHPITDRLNELRLTGMVGKDGIVIFEKVLKDYTLNLLGEDN</sequence>
<dbReference type="RefSeq" id="WP_264286286.1">
    <property type="nucleotide sequence ID" value="NZ_JAOZEV010000004.1"/>
</dbReference>
<dbReference type="AlphaFoldDB" id="A0A9X2YZV2"/>
<reference evidence="1" key="1">
    <citation type="submission" date="2022-10" db="EMBL/GenBank/DDBJ databases">
        <title>Two novel species of Flavobacterium.</title>
        <authorList>
            <person name="Liu Q."/>
            <person name="Xin Y.-H."/>
        </authorList>
    </citation>
    <scope>NUCLEOTIDE SEQUENCE</scope>
    <source>
        <strain evidence="1">LS1R47</strain>
    </source>
</reference>
<dbReference type="Proteomes" id="UP001151133">
    <property type="component" value="Unassembled WGS sequence"/>
</dbReference>
<dbReference type="Pfam" id="PF17642">
    <property type="entry name" value="TssD"/>
    <property type="match status" value="1"/>
</dbReference>
<keyword evidence="2" id="KW-1185">Reference proteome</keyword>
<comment type="caution">
    <text evidence="1">The sequence shown here is derived from an EMBL/GenBank/DDBJ whole genome shotgun (WGS) entry which is preliminary data.</text>
</comment>
<evidence type="ECO:0000313" key="1">
    <source>
        <dbReference type="EMBL" id="MCV9931984.1"/>
    </source>
</evidence>